<dbReference type="AlphaFoldDB" id="A0A151P4K4"/>
<evidence type="ECO:0000313" key="3">
    <source>
        <dbReference type="EMBL" id="KYO43991.1"/>
    </source>
</evidence>
<evidence type="ECO:0000313" key="4">
    <source>
        <dbReference type="Proteomes" id="UP000050525"/>
    </source>
</evidence>
<comment type="caution">
    <text evidence="3">The sequence shown here is derived from an EMBL/GenBank/DDBJ whole genome shotgun (WGS) entry which is preliminary data.</text>
</comment>
<evidence type="ECO:0000256" key="1">
    <source>
        <dbReference type="SAM" id="MobiDB-lite"/>
    </source>
</evidence>
<feature type="chain" id="PRO_5013017678" evidence="2">
    <location>
        <begin position="16"/>
        <end position="148"/>
    </location>
</feature>
<reference evidence="3 4" key="1">
    <citation type="journal article" date="2012" name="Genome Biol.">
        <title>Sequencing three crocodilian genomes to illuminate the evolution of archosaurs and amniotes.</title>
        <authorList>
            <person name="St John J.A."/>
            <person name="Braun E.L."/>
            <person name="Isberg S.R."/>
            <person name="Miles L.G."/>
            <person name="Chong A.Y."/>
            <person name="Gongora J."/>
            <person name="Dalzell P."/>
            <person name="Moran C."/>
            <person name="Bed'hom B."/>
            <person name="Abzhanov A."/>
            <person name="Burgess S.C."/>
            <person name="Cooksey A.M."/>
            <person name="Castoe T.A."/>
            <person name="Crawford N.G."/>
            <person name="Densmore L.D."/>
            <person name="Drew J.C."/>
            <person name="Edwards S.V."/>
            <person name="Faircloth B.C."/>
            <person name="Fujita M.K."/>
            <person name="Greenwold M.J."/>
            <person name="Hoffmann F.G."/>
            <person name="Howard J.M."/>
            <person name="Iguchi T."/>
            <person name="Janes D.E."/>
            <person name="Khan S.Y."/>
            <person name="Kohno S."/>
            <person name="de Koning A.J."/>
            <person name="Lance S.L."/>
            <person name="McCarthy F.M."/>
            <person name="McCormack J.E."/>
            <person name="Merchant M.E."/>
            <person name="Peterson D.G."/>
            <person name="Pollock D.D."/>
            <person name="Pourmand N."/>
            <person name="Raney B.J."/>
            <person name="Roessler K.A."/>
            <person name="Sanford J.R."/>
            <person name="Sawyer R.H."/>
            <person name="Schmidt C.J."/>
            <person name="Triplett E.W."/>
            <person name="Tuberville T.D."/>
            <person name="Venegas-Anaya M."/>
            <person name="Howard J.T."/>
            <person name="Jarvis E.D."/>
            <person name="Guillette L.J.Jr."/>
            <person name="Glenn T.C."/>
            <person name="Green R.E."/>
            <person name="Ray D.A."/>
        </authorList>
    </citation>
    <scope>NUCLEOTIDE SEQUENCE [LARGE SCALE GENOMIC DNA]</scope>
    <source>
        <strain evidence="3">KSC_2009_1</strain>
    </source>
</reference>
<sequence>MTVALLFLVSATVAAMFYVRHRQKAEETCFTAWWRNTLGPVQQEPPTQRLPPPAAEAATDLDPEYHNVCPRQQSRDVVYSTVTFKKGSNAKPTRTPQMDDQEHLVTYAVLPSLKPSWDSATRVRASEGGDSSRSDIYENVPHPDLHRP</sequence>
<feature type="signal peptide" evidence="2">
    <location>
        <begin position="1"/>
        <end position="15"/>
    </location>
</feature>
<organism evidence="3 4">
    <name type="scientific">Alligator mississippiensis</name>
    <name type="common">American alligator</name>
    <dbReference type="NCBI Taxonomy" id="8496"/>
    <lineage>
        <taxon>Eukaryota</taxon>
        <taxon>Metazoa</taxon>
        <taxon>Chordata</taxon>
        <taxon>Craniata</taxon>
        <taxon>Vertebrata</taxon>
        <taxon>Euteleostomi</taxon>
        <taxon>Archelosauria</taxon>
        <taxon>Archosauria</taxon>
        <taxon>Crocodylia</taxon>
        <taxon>Alligatoridae</taxon>
        <taxon>Alligatorinae</taxon>
        <taxon>Alligator</taxon>
    </lineage>
</organism>
<feature type="compositionally biased region" description="Basic and acidic residues" evidence="1">
    <location>
        <begin position="124"/>
        <end position="148"/>
    </location>
</feature>
<evidence type="ECO:0000256" key="2">
    <source>
        <dbReference type="SAM" id="SignalP"/>
    </source>
</evidence>
<protein>
    <submittedName>
        <fullName evidence="3">Uncharacterized protein</fullName>
    </submittedName>
</protein>
<feature type="region of interest" description="Disordered" evidence="1">
    <location>
        <begin position="42"/>
        <end position="62"/>
    </location>
</feature>
<gene>
    <name evidence="3" type="ORF">Y1Q_0017392</name>
</gene>
<proteinExistence type="predicted"/>
<name>A0A151P4K4_ALLMI</name>
<keyword evidence="4" id="KW-1185">Reference proteome</keyword>
<dbReference type="EMBL" id="AKHW03001003">
    <property type="protein sequence ID" value="KYO43991.1"/>
    <property type="molecule type" value="Genomic_DNA"/>
</dbReference>
<keyword evidence="2" id="KW-0732">Signal</keyword>
<feature type="region of interest" description="Disordered" evidence="1">
    <location>
        <begin position="118"/>
        <end position="148"/>
    </location>
</feature>
<dbReference type="Proteomes" id="UP000050525">
    <property type="component" value="Unassembled WGS sequence"/>
</dbReference>
<accession>A0A151P4K4</accession>